<feature type="region of interest" description="Disordered" evidence="5">
    <location>
        <begin position="1"/>
        <end position="43"/>
    </location>
</feature>
<evidence type="ECO:0000256" key="6">
    <source>
        <dbReference type="SAM" id="Phobius"/>
    </source>
</evidence>
<dbReference type="PANTHER" id="PTHR15549:SF33">
    <property type="entry name" value="MEMBRANE PROTEIN WSC4, PUTATIVE (AFU_ORTHOLOGUE AFUA_5G09020)-RELATED"/>
    <property type="match status" value="1"/>
</dbReference>
<dbReference type="GO" id="GO:0071944">
    <property type="term" value="C:cell periphery"/>
    <property type="evidence" value="ECO:0007669"/>
    <property type="project" value="UniProtKB-ARBA"/>
</dbReference>
<feature type="compositionally biased region" description="Basic and acidic residues" evidence="5">
    <location>
        <begin position="366"/>
        <end position="381"/>
    </location>
</feature>
<dbReference type="Proteomes" id="UP001144673">
    <property type="component" value="Chromosome 1"/>
</dbReference>
<keyword evidence="4 6" id="KW-0472">Membrane</keyword>
<evidence type="ECO:0008006" key="9">
    <source>
        <dbReference type="Google" id="ProtNLM"/>
    </source>
</evidence>
<evidence type="ECO:0000256" key="3">
    <source>
        <dbReference type="ARBA" id="ARBA00022989"/>
    </source>
</evidence>
<dbReference type="RefSeq" id="XP_056058170.1">
    <property type="nucleotide sequence ID" value="XM_056202634.1"/>
</dbReference>
<dbReference type="PANTHER" id="PTHR15549">
    <property type="entry name" value="PAIRED IMMUNOGLOBULIN-LIKE TYPE 2 RECEPTOR"/>
    <property type="match status" value="1"/>
</dbReference>
<evidence type="ECO:0000256" key="1">
    <source>
        <dbReference type="ARBA" id="ARBA00004167"/>
    </source>
</evidence>
<feature type="compositionally biased region" description="Basic and acidic residues" evidence="5">
    <location>
        <begin position="266"/>
        <end position="277"/>
    </location>
</feature>
<evidence type="ECO:0000256" key="5">
    <source>
        <dbReference type="SAM" id="MobiDB-lite"/>
    </source>
</evidence>
<dbReference type="InterPro" id="IPR051694">
    <property type="entry name" value="Immunoregulatory_rcpt-like"/>
</dbReference>
<proteinExistence type="predicted"/>
<name>A0A9W8URF7_AKAMU</name>
<dbReference type="EMBL" id="JAJHUN010000001">
    <property type="protein sequence ID" value="KAJ4163255.1"/>
    <property type="molecule type" value="Genomic_DNA"/>
</dbReference>
<dbReference type="GeneID" id="80892155"/>
<comment type="subcellular location">
    <subcellularLocation>
        <location evidence="1">Membrane</location>
        <topology evidence="1">Single-pass membrane protein</topology>
    </subcellularLocation>
</comment>
<evidence type="ECO:0000256" key="2">
    <source>
        <dbReference type="ARBA" id="ARBA00022692"/>
    </source>
</evidence>
<reference evidence="7" key="1">
    <citation type="journal article" date="2023" name="Access Microbiol">
        <title>De-novo genome assembly for Akanthomyces muscarius, a biocontrol agent of insect agricultural pests.</title>
        <authorList>
            <person name="Erdos Z."/>
            <person name="Studholme D.J."/>
            <person name="Raymond B."/>
            <person name="Sharma M."/>
        </authorList>
    </citation>
    <scope>NUCLEOTIDE SEQUENCE</scope>
    <source>
        <strain evidence="7">Ve6</strain>
    </source>
</reference>
<accession>A0A9W8URF7</accession>
<feature type="region of interest" description="Disordered" evidence="5">
    <location>
        <begin position="329"/>
        <end position="388"/>
    </location>
</feature>
<feature type="compositionally biased region" description="Polar residues" evidence="5">
    <location>
        <begin position="1"/>
        <end position="37"/>
    </location>
</feature>
<keyword evidence="8" id="KW-1185">Reference proteome</keyword>
<dbReference type="KEGG" id="amus:LMH87_004996"/>
<gene>
    <name evidence="7" type="ORF">LMH87_004996</name>
</gene>
<comment type="caution">
    <text evidence="7">The sequence shown here is derived from an EMBL/GenBank/DDBJ whole genome shotgun (WGS) entry which is preliminary data.</text>
</comment>
<evidence type="ECO:0000313" key="7">
    <source>
        <dbReference type="EMBL" id="KAJ4163255.1"/>
    </source>
</evidence>
<sequence length="388" mass="40444">MSADQPATPSSSSATWQPTTISTTTDGESSATQSTASGGDATNAITFDEPKGFVYKPQNYINIEFVLASGVKVTDVTWFVNSVGRDLQKVDGCAGLDYNDPEMQSRARQAVECNVSGIIERLRSHLGKPMIFSIDWTAGDSRQGNATSPAFSIVKTESEMADAVEKLRKSSYANSTVVPAKDDSVTTAVTSGTLFTAPALPTSGGNSSGASNVSTVGASHGGHRGGLSTGAVVGIAVGVVVAALLAAALCLFFFLRRRRNKTAVAAREDQTRAEQEKLSSFPKDGGGGGGANASDAAIAPYRDEHILAGTGSGNARGLDEHDEHAVPLQQQPHGSLDGESGSRAAEQTPHGGVSRHLVEDGMTAAEIRRLEEEEAHLDSEIQRAGGRR</sequence>
<protein>
    <recommendedName>
        <fullName evidence="9">Mid2 domain-containing protein</fullName>
    </recommendedName>
</protein>
<keyword evidence="2 6" id="KW-0812">Transmembrane</keyword>
<evidence type="ECO:0000313" key="8">
    <source>
        <dbReference type="Proteomes" id="UP001144673"/>
    </source>
</evidence>
<keyword evidence="3 6" id="KW-1133">Transmembrane helix</keyword>
<dbReference type="AlphaFoldDB" id="A0A9W8URF7"/>
<dbReference type="GO" id="GO:0016020">
    <property type="term" value="C:membrane"/>
    <property type="evidence" value="ECO:0007669"/>
    <property type="project" value="UniProtKB-SubCell"/>
</dbReference>
<feature type="region of interest" description="Disordered" evidence="5">
    <location>
        <begin position="265"/>
        <end position="295"/>
    </location>
</feature>
<feature type="transmembrane region" description="Helical" evidence="6">
    <location>
        <begin position="231"/>
        <end position="255"/>
    </location>
</feature>
<organism evidence="7 8">
    <name type="scientific">Akanthomyces muscarius</name>
    <name type="common">Entomopathogenic fungus</name>
    <name type="synonym">Lecanicillium muscarium</name>
    <dbReference type="NCBI Taxonomy" id="2231603"/>
    <lineage>
        <taxon>Eukaryota</taxon>
        <taxon>Fungi</taxon>
        <taxon>Dikarya</taxon>
        <taxon>Ascomycota</taxon>
        <taxon>Pezizomycotina</taxon>
        <taxon>Sordariomycetes</taxon>
        <taxon>Hypocreomycetidae</taxon>
        <taxon>Hypocreales</taxon>
        <taxon>Cordycipitaceae</taxon>
        <taxon>Akanthomyces</taxon>
    </lineage>
</organism>
<evidence type="ECO:0000256" key="4">
    <source>
        <dbReference type="ARBA" id="ARBA00023136"/>
    </source>
</evidence>